<reference evidence="5" key="1">
    <citation type="submission" date="2021-01" db="EMBL/GenBank/DDBJ databases">
        <authorList>
            <person name="Kaushik A."/>
        </authorList>
    </citation>
    <scope>NUCLEOTIDE SEQUENCE</scope>
    <source>
        <strain evidence="5">AG1-1C</strain>
    </source>
</reference>
<dbReference type="AlphaFoldDB" id="A0A8H3H0E1"/>
<keyword evidence="3" id="KW-1133">Transmembrane helix</keyword>
<evidence type="ECO:0000256" key="4">
    <source>
        <dbReference type="ARBA" id="ARBA00023136"/>
    </source>
</evidence>
<dbReference type="OrthoDB" id="264015at2759"/>
<dbReference type="Proteomes" id="UP000663846">
    <property type="component" value="Unassembled WGS sequence"/>
</dbReference>
<accession>A0A8H3H0E1</accession>
<dbReference type="Pfam" id="PF03619">
    <property type="entry name" value="Solute_trans_a"/>
    <property type="match status" value="1"/>
</dbReference>
<gene>
    <name evidence="5" type="ORF">RDB_LOCUS181539</name>
</gene>
<keyword evidence="2" id="KW-0812">Transmembrane</keyword>
<name>A0A8H3H0E1_9AGAM</name>
<comment type="subcellular location">
    <subcellularLocation>
        <location evidence="1">Membrane</location>
        <topology evidence="1">Multi-pass membrane protein</topology>
    </subcellularLocation>
</comment>
<dbReference type="InterPro" id="IPR005178">
    <property type="entry name" value="Ostalpha/TMEM184C"/>
</dbReference>
<dbReference type="GO" id="GO:0016020">
    <property type="term" value="C:membrane"/>
    <property type="evidence" value="ECO:0007669"/>
    <property type="project" value="UniProtKB-SubCell"/>
</dbReference>
<keyword evidence="4" id="KW-0472">Membrane</keyword>
<evidence type="ECO:0000256" key="3">
    <source>
        <dbReference type="ARBA" id="ARBA00022989"/>
    </source>
</evidence>
<dbReference type="EMBL" id="CAJMWS010001157">
    <property type="protein sequence ID" value="CAE6474202.1"/>
    <property type="molecule type" value="Genomic_DNA"/>
</dbReference>
<comment type="caution">
    <text evidence="5">The sequence shown here is derived from an EMBL/GenBank/DDBJ whole genome shotgun (WGS) entry which is preliminary data.</text>
</comment>
<protein>
    <submittedName>
        <fullName evidence="5">Uncharacterized protein</fullName>
    </submittedName>
</protein>
<evidence type="ECO:0000256" key="2">
    <source>
        <dbReference type="ARBA" id="ARBA00022692"/>
    </source>
</evidence>
<organism evidence="5 6">
    <name type="scientific">Rhizoctonia solani</name>
    <dbReference type="NCBI Taxonomy" id="456999"/>
    <lineage>
        <taxon>Eukaryota</taxon>
        <taxon>Fungi</taxon>
        <taxon>Dikarya</taxon>
        <taxon>Basidiomycota</taxon>
        <taxon>Agaricomycotina</taxon>
        <taxon>Agaricomycetes</taxon>
        <taxon>Cantharellales</taxon>
        <taxon>Ceratobasidiaceae</taxon>
        <taxon>Rhizoctonia</taxon>
    </lineage>
</organism>
<sequence length="152" mass="17152">MFYEVFTLAAFLYLMIQHVSLIKGIVVLTLMQEFMFKILNTSNVIKPSENLPATEVADSLNAFILSIEMAVASVAMLWAFSASEYSSPERPRATVAPAIVDSVNFGDFIFEMKQSLAFFWHRRQIGSHRANEDPLVRLNYHKSSVSRVTGNL</sequence>
<evidence type="ECO:0000256" key="1">
    <source>
        <dbReference type="ARBA" id="ARBA00004141"/>
    </source>
</evidence>
<evidence type="ECO:0000313" key="6">
    <source>
        <dbReference type="Proteomes" id="UP000663846"/>
    </source>
</evidence>
<proteinExistence type="predicted"/>
<dbReference type="PANTHER" id="PTHR23423">
    <property type="entry name" value="ORGANIC SOLUTE TRANSPORTER-RELATED"/>
    <property type="match status" value="1"/>
</dbReference>
<evidence type="ECO:0000313" key="5">
    <source>
        <dbReference type="EMBL" id="CAE6474202.1"/>
    </source>
</evidence>